<accession>A0ABW3D725</accession>
<evidence type="ECO:0000313" key="3">
    <source>
        <dbReference type="Proteomes" id="UP001597120"/>
    </source>
</evidence>
<organism evidence="2 3">
    <name type="scientific">Paenibacillus residui</name>
    <dbReference type="NCBI Taxonomy" id="629724"/>
    <lineage>
        <taxon>Bacteria</taxon>
        <taxon>Bacillati</taxon>
        <taxon>Bacillota</taxon>
        <taxon>Bacilli</taxon>
        <taxon>Bacillales</taxon>
        <taxon>Paenibacillaceae</taxon>
        <taxon>Paenibacillus</taxon>
    </lineage>
</organism>
<keyword evidence="1" id="KW-0472">Membrane</keyword>
<dbReference type="RefSeq" id="WP_260981931.1">
    <property type="nucleotide sequence ID" value="NZ_JBHTIU010000008.1"/>
</dbReference>
<reference evidence="3" key="1">
    <citation type="journal article" date="2019" name="Int. J. Syst. Evol. Microbiol.">
        <title>The Global Catalogue of Microorganisms (GCM) 10K type strain sequencing project: providing services to taxonomists for standard genome sequencing and annotation.</title>
        <authorList>
            <consortium name="The Broad Institute Genomics Platform"/>
            <consortium name="The Broad Institute Genome Sequencing Center for Infectious Disease"/>
            <person name="Wu L."/>
            <person name="Ma J."/>
        </authorList>
    </citation>
    <scope>NUCLEOTIDE SEQUENCE [LARGE SCALE GENOMIC DNA]</scope>
    <source>
        <strain evidence="3">CCUG 57263</strain>
    </source>
</reference>
<sequence length="44" mass="4597">MSGRRLNSSLQRLIISMVYLVLTAAGAMWLGGAGAAVAALTLYK</sequence>
<dbReference type="EMBL" id="JBHTIU010000008">
    <property type="protein sequence ID" value="MFD0868069.1"/>
    <property type="molecule type" value="Genomic_DNA"/>
</dbReference>
<keyword evidence="1" id="KW-1133">Transmembrane helix</keyword>
<keyword evidence="3" id="KW-1185">Reference proteome</keyword>
<evidence type="ECO:0000313" key="2">
    <source>
        <dbReference type="EMBL" id="MFD0868069.1"/>
    </source>
</evidence>
<proteinExistence type="predicted"/>
<comment type="caution">
    <text evidence="2">The sequence shown here is derived from an EMBL/GenBank/DDBJ whole genome shotgun (WGS) entry which is preliminary data.</text>
</comment>
<keyword evidence="1" id="KW-0812">Transmembrane</keyword>
<evidence type="ECO:0000256" key="1">
    <source>
        <dbReference type="SAM" id="Phobius"/>
    </source>
</evidence>
<gene>
    <name evidence="2" type="ORF">ACFQ03_02825</name>
</gene>
<dbReference type="Proteomes" id="UP001597120">
    <property type="component" value="Unassembled WGS sequence"/>
</dbReference>
<feature type="transmembrane region" description="Helical" evidence="1">
    <location>
        <begin position="12"/>
        <end position="43"/>
    </location>
</feature>
<protein>
    <submittedName>
        <fullName evidence="2">Uncharacterized protein</fullName>
    </submittedName>
</protein>
<name>A0ABW3D725_9BACL</name>